<comment type="similarity">
    <text evidence="1">Belongs to the ustYa family.</text>
</comment>
<accession>A0A3D8Q801</accession>
<keyword evidence="2" id="KW-0472">Membrane</keyword>
<name>A0A3D8Q801_9HELO</name>
<dbReference type="GO" id="GO:0043386">
    <property type="term" value="P:mycotoxin biosynthetic process"/>
    <property type="evidence" value="ECO:0007669"/>
    <property type="project" value="InterPro"/>
</dbReference>
<feature type="transmembrane region" description="Helical" evidence="2">
    <location>
        <begin position="38"/>
        <end position="59"/>
    </location>
</feature>
<comment type="caution">
    <text evidence="3">The sequence shown here is derived from an EMBL/GenBank/DDBJ whole genome shotgun (WGS) entry which is preliminary data.</text>
</comment>
<evidence type="ECO:0000256" key="1">
    <source>
        <dbReference type="ARBA" id="ARBA00035112"/>
    </source>
</evidence>
<dbReference type="PANTHER" id="PTHR33365">
    <property type="entry name" value="YALI0B05434P"/>
    <property type="match status" value="1"/>
</dbReference>
<keyword evidence="2" id="KW-0812">Transmembrane</keyword>
<organism evidence="3 4">
    <name type="scientific">Coleophoma crateriformis</name>
    <dbReference type="NCBI Taxonomy" id="565419"/>
    <lineage>
        <taxon>Eukaryota</taxon>
        <taxon>Fungi</taxon>
        <taxon>Dikarya</taxon>
        <taxon>Ascomycota</taxon>
        <taxon>Pezizomycotina</taxon>
        <taxon>Leotiomycetes</taxon>
        <taxon>Helotiales</taxon>
        <taxon>Dermateaceae</taxon>
        <taxon>Coleophoma</taxon>
    </lineage>
</organism>
<dbReference type="Pfam" id="PF11807">
    <property type="entry name" value="UstYa"/>
    <property type="match status" value="1"/>
</dbReference>
<dbReference type="AlphaFoldDB" id="A0A3D8Q801"/>
<gene>
    <name evidence="3" type="ORF">BP5796_12628</name>
</gene>
<evidence type="ECO:0000256" key="2">
    <source>
        <dbReference type="SAM" id="Phobius"/>
    </source>
</evidence>
<evidence type="ECO:0000313" key="3">
    <source>
        <dbReference type="EMBL" id="RDW57827.1"/>
    </source>
</evidence>
<protein>
    <submittedName>
        <fullName evidence="3">Uncharacterized protein</fullName>
    </submittedName>
</protein>
<keyword evidence="2" id="KW-1133">Transmembrane helix</keyword>
<sequence length="243" mass="28508">MSKIEETSYMPVQDDSNEHLPLERQRKKRGSMFNFRQFLMLEGIHLTLILGVYALFLTAKYRTEYRTTMTKAHGLDTYFGLSEYNIIREFYGNANLTNKTAEADALFERIQNTDGIVALDTEWALQNGYAPSRLHPEDPTKSIYQIDMFHTLHCVYRIRNLLTSSLSLEQWLRNDDHTLHCLDYLREQLMCNPDLLLQGTEDYVHFNVNHGHTCRNSDMITDWAKSHHWSGHRQYLIDTVGIE</sequence>
<dbReference type="Proteomes" id="UP000256328">
    <property type="component" value="Unassembled WGS sequence"/>
</dbReference>
<reference evidence="3 4" key="1">
    <citation type="journal article" date="2018" name="IMA Fungus">
        <title>IMA Genome-F 9: Draft genome sequence of Annulohypoxylon stygium, Aspergillus mulundensis, Berkeleyomyces basicola (syn. Thielaviopsis basicola), Ceratocystis smalleyi, two Cercospora beticola strains, Coleophoma cylindrospora, Fusarium fracticaudum, Phialophora cf. hyalina, and Morchella septimelata.</title>
        <authorList>
            <person name="Wingfield B.D."/>
            <person name="Bills G.F."/>
            <person name="Dong Y."/>
            <person name="Huang W."/>
            <person name="Nel W.J."/>
            <person name="Swalarsk-Parry B.S."/>
            <person name="Vaghefi N."/>
            <person name="Wilken P.M."/>
            <person name="An Z."/>
            <person name="de Beer Z.W."/>
            <person name="De Vos L."/>
            <person name="Chen L."/>
            <person name="Duong T.A."/>
            <person name="Gao Y."/>
            <person name="Hammerbacher A."/>
            <person name="Kikkert J.R."/>
            <person name="Li Y."/>
            <person name="Li H."/>
            <person name="Li K."/>
            <person name="Li Q."/>
            <person name="Liu X."/>
            <person name="Ma X."/>
            <person name="Naidoo K."/>
            <person name="Pethybridge S.J."/>
            <person name="Sun J."/>
            <person name="Steenkamp E.T."/>
            <person name="van der Nest M.A."/>
            <person name="van Wyk S."/>
            <person name="Wingfield M.J."/>
            <person name="Xiong C."/>
            <person name="Yue Q."/>
            <person name="Zhang X."/>
        </authorList>
    </citation>
    <scope>NUCLEOTIDE SEQUENCE [LARGE SCALE GENOMIC DNA]</scope>
    <source>
        <strain evidence="3 4">BP5796</strain>
    </source>
</reference>
<keyword evidence="4" id="KW-1185">Reference proteome</keyword>
<dbReference type="EMBL" id="PDLN01000022">
    <property type="protein sequence ID" value="RDW57827.1"/>
    <property type="molecule type" value="Genomic_DNA"/>
</dbReference>
<proteinExistence type="inferred from homology"/>
<dbReference type="InterPro" id="IPR021765">
    <property type="entry name" value="UstYa-like"/>
</dbReference>
<dbReference type="OrthoDB" id="3687641at2759"/>
<dbReference type="PANTHER" id="PTHR33365:SF6">
    <property type="entry name" value="OXIDASE USTYA"/>
    <property type="match status" value="1"/>
</dbReference>
<evidence type="ECO:0000313" key="4">
    <source>
        <dbReference type="Proteomes" id="UP000256328"/>
    </source>
</evidence>